<name>A0ABQ2LBB6_9BACL</name>
<evidence type="ECO:0000256" key="1">
    <source>
        <dbReference type="SAM" id="SignalP"/>
    </source>
</evidence>
<feature type="chain" id="PRO_5045629579" evidence="1">
    <location>
        <begin position="25"/>
        <end position="126"/>
    </location>
</feature>
<evidence type="ECO:0000313" key="2">
    <source>
        <dbReference type="EMBL" id="GGO07245.1"/>
    </source>
</evidence>
<keyword evidence="3" id="KW-1185">Reference proteome</keyword>
<reference evidence="3" key="1">
    <citation type="journal article" date="2019" name="Int. J. Syst. Evol. Microbiol.">
        <title>The Global Catalogue of Microorganisms (GCM) 10K type strain sequencing project: providing services to taxonomists for standard genome sequencing and annotation.</title>
        <authorList>
            <consortium name="The Broad Institute Genomics Platform"/>
            <consortium name="The Broad Institute Genome Sequencing Center for Infectious Disease"/>
            <person name="Wu L."/>
            <person name="Ma J."/>
        </authorList>
    </citation>
    <scope>NUCLEOTIDE SEQUENCE [LARGE SCALE GENOMIC DNA]</scope>
    <source>
        <strain evidence="3">CGMCC 1.6964</strain>
    </source>
</reference>
<comment type="caution">
    <text evidence="2">The sequence shown here is derived from an EMBL/GenBank/DDBJ whole genome shotgun (WGS) entry which is preliminary data.</text>
</comment>
<proteinExistence type="predicted"/>
<feature type="signal peptide" evidence="1">
    <location>
        <begin position="1"/>
        <end position="24"/>
    </location>
</feature>
<dbReference type="PROSITE" id="PS51257">
    <property type="entry name" value="PROKAR_LIPOPROTEIN"/>
    <property type="match status" value="1"/>
</dbReference>
<organism evidence="2 3">
    <name type="scientific">Saccharibacillus kuerlensis</name>
    <dbReference type="NCBI Taxonomy" id="459527"/>
    <lineage>
        <taxon>Bacteria</taxon>
        <taxon>Bacillati</taxon>
        <taxon>Bacillota</taxon>
        <taxon>Bacilli</taxon>
        <taxon>Bacillales</taxon>
        <taxon>Paenibacillaceae</taxon>
        <taxon>Saccharibacillus</taxon>
    </lineage>
</organism>
<keyword evidence="1" id="KW-0732">Signal</keyword>
<accession>A0ABQ2LBB6</accession>
<gene>
    <name evidence="2" type="ORF">GCM10010969_35540</name>
</gene>
<sequence>MSSARSFMVLAAVFLLFIGACSYAAEVARTIEAGARISYALNSDRDRKVKTMLSTPGEEHYSGVQVAYMIRNIAEDKINIEVNGVLYVYGSDYESMDPAQIDLNLTYRADYYRDTDGSLNKIVFRS</sequence>
<evidence type="ECO:0000313" key="3">
    <source>
        <dbReference type="Proteomes" id="UP000606653"/>
    </source>
</evidence>
<protein>
    <submittedName>
        <fullName evidence="2">Uncharacterized protein</fullName>
    </submittedName>
</protein>
<dbReference type="Proteomes" id="UP000606653">
    <property type="component" value="Unassembled WGS sequence"/>
</dbReference>
<dbReference type="RefSeq" id="WP_018977654.1">
    <property type="nucleotide sequence ID" value="NZ_BMLN01000013.1"/>
</dbReference>
<dbReference type="EMBL" id="BMLN01000013">
    <property type="protein sequence ID" value="GGO07245.1"/>
    <property type="molecule type" value="Genomic_DNA"/>
</dbReference>